<reference evidence="1 2" key="1">
    <citation type="submission" date="2021-06" db="EMBL/GenBank/DDBJ databases">
        <authorList>
            <person name="Kallberg Y."/>
            <person name="Tangrot J."/>
            <person name="Rosling A."/>
        </authorList>
    </citation>
    <scope>NUCLEOTIDE SEQUENCE [LARGE SCALE GENOMIC DNA]</scope>
    <source>
        <strain evidence="1 2">120-4 pot B 10/14</strain>
    </source>
</reference>
<protein>
    <submittedName>
        <fullName evidence="1">26368_t:CDS:1</fullName>
    </submittedName>
</protein>
<keyword evidence="2" id="KW-1185">Reference proteome</keyword>
<gene>
    <name evidence="1" type="ORF">GMARGA_LOCUS11326</name>
</gene>
<comment type="caution">
    <text evidence="1">The sequence shown here is derived from an EMBL/GenBank/DDBJ whole genome shotgun (WGS) entry which is preliminary data.</text>
</comment>
<sequence length="76" mass="8847">MSSSVKFAKNCYDCFIDKQGCESESPGTFRCKRCKGKNKWCWFLCEKYPEIYEIVPKVFLRHPKNSSITDIEITPG</sequence>
<name>A0ABN7UW90_GIGMA</name>
<dbReference type="EMBL" id="CAJVQB010006604">
    <property type="protein sequence ID" value="CAG8688063.1"/>
    <property type="molecule type" value="Genomic_DNA"/>
</dbReference>
<organism evidence="1 2">
    <name type="scientific">Gigaspora margarita</name>
    <dbReference type="NCBI Taxonomy" id="4874"/>
    <lineage>
        <taxon>Eukaryota</taxon>
        <taxon>Fungi</taxon>
        <taxon>Fungi incertae sedis</taxon>
        <taxon>Mucoromycota</taxon>
        <taxon>Glomeromycotina</taxon>
        <taxon>Glomeromycetes</taxon>
        <taxon>Diversisporales</taxon>
        <taxon>Gigasporaceae</taxon>
        <taxon>Gigaspora</taxon>
    </lineage>
</organism>
<accession>A0ABN7UW90</accession>
<proteinExistence type="predicted"/>
<evidence type="ECO:0000313" key="1">
    <source>
        <dbReference type="EMBL" id="CAG8688063.1"/>
    </source>
</evidence>
<dbReference type="Proteomes" id="UP000789901">
    <property type="component" value="Unassembled WGS sequence"/>
</dbReference>
<evidence type="ECO:0000313" key="2">
    <source>
        <dbReference type="Proteomes" id="UP000789901"/>
    </source>
</evidence>